<evidence type="ECO:0000313" key="2">
    <source>
        <dbReference type="EMBL" id="CAD8999894.1"/>
    </source>
</evidence>
<accession>A0A7S1I3L0</accession>
<sequence length="105" mass="11483">MPNPPPPLYMLMFSTSSTTGGLVCAMQQAKTLCRACNHTTTADAPGQGTIQPTRRMLKGLGQPLLWVHLCYHLDVHVCVRHDPAESDCEPQPTPRIPPLVPTPSR</sequence>
<protein>
    <submittedName>
        <fullName evidence="2">Uncharacterized protein</fullName>
    </submittedName>
</protein>
<organism evidence="2">
    <name type="scientific">Eutreptiella gymnastica</name>
    <dbReference type="NCBI Taxonomy" id="73025"/>
    <lineage>
        <taxon>Eukaryota</taxon>
        <taxon>Discoba</taxon>
        <taxon>Euglenozoa</taxon>
        <taxon>Euglenida</taxon>
        <taxon>Spirocuta</taxon>
        <taxon>Euglenophyceae</taxon>
        <taxon>Eutreptiales</taxon>
        <taxon>Eutreptiaceae</taxon>
        <taxon>Eutreptiella</taxon>
    </lineage>
</organism>
<name>A0A7S1I3L0_9EUGL</name>
<proteinExistence type="predicted"/>
<dbReference type="AlphaFoldDB" id="A0A7S1I3L0"/>
<gene>
    <name evidence="2" type="ORF">EGYM00392_LOCUS10967</name>
</gene>
<feature type="compositionally biased region" description="Pro residues" evidence="1">
    <location>
        <begin position="91"/>
        <end position="105"/>
    </location>
</feature>
<feature type="region of interest" description="Disordered" evidence="1">
    <location>
        <begin position="83"/>
        <end position="105"/>
    </location>
</feature>
<dbReference type="EMBL" id="HBGA01030127">
    <property type="protein sequence ID" value="CAD8999894.1"/>
    <property type="molecule type" value="Transcribed_RNA"/>
</dbReference>
<evidence type="ECO:0000256" key="1">
    <source>
        <dbReference type="SAM" id="MobiDB-lite"/>
    </source>
</evidence>
<reference evidence="2" key="1">
    <citation type="submission" date="2021-01" db="EMBL/GenBank/DDBJ databases">
        <authorList>
            <person name="Corre E."/>
            <person name="Pelletier E."/>
            <person name="Niang G."/>
            <person name="Scheremetjew M."/>
            <person name="Finn R."/>
            <person name="Kale V."/>
            <person name="Holt S."/>
            <person name="Cochrane G."/>
            <person name="Meng A."/>
            <person name="Brown T."/>
            <person name="Cohen L."/>
        </authorList>
    </citation>
    <scope>NUCLEOTIDE SEQUENCE</scope>
    <source>
        <strain evidence="2">NIES-381</strain>
    </source>
</reference>